<name>M6FNU0_9LEPT</name>
<dbReference type="AlphaFoldDB" id="M6FNU0"/>
<gene>
    <name evidence="1" type="ORF">LEP1GSC038_4063</name>
</gene>
<evidence type="ECO:0000313" key="1">
    <source>
        <dbReference type="EMBL" id="EMM71804.1"/>
    </source>
</evidence>
<evidence type="ECO:0000313" key="2">
    <source>
        <dbReference type="Proteomes" id="UP000012101"/>
    </source>
</evidence>
<dbReference type="EMBL" id="AFJM02000044">
    <property type="protein sequence ID" value="EMM71804.1"/>
    <property type="molecule type" value="Genomic_DNA"/>
</dbReference>
<comment type="caution">
    <text evidence="1">The sequence shown here is derived from an EMBL/GenBank/DDBJ whole genome shotgun (WGS) entry which is preliminary data.</text>
</comment>
<reference evidence="1 2" key="1">
    <citation type="submission" date="2013-01" db="EMBL/GenBank/DDBJ databases">
        <authorList>
            <person name="Harkins D.M."/>
            <person name="Durkin A.S."/>
            <person name="Brinkac L.M."/>
            <person name="Haft D.H."/>
            <person name="Selengut J.D."/>
            <person name="Sanka R."/>
            <person name="DePew J."/>
            <person name="Purushe J."/>
            <person name="Hospenthal D.R."/>
            <person name="Murray C.K."/>
            <person name="Pimentel G."/>
            <person name="Wasfy M."/>
            <person name="Vinetz J.M."/>
            <person name="Sutton G.G."/>
            <person name="Nierman W.C."/>
            <person name="Fouts D.E."/>
        </authorList>
    </citation>
    <scope>NUCLEOTIDE SEQUENCE [LARGE SCALE GENOMIC DNA]</scope>
    <source>
        <strain evidence="1 2">2006001855</strain>
    </source>
</reference>
<dbReference type="Proteomes" id="UP000012101">
    <property type="component" value="Unassembled WGS sequence"/>
</dbReference>
<sequence>MKKIRFSNISFNTSGGKDRICSLIENSSPDYQAEDYTDFFKILGKLFKYDIRSR</sequence>
<protein>
    <submittedName>
        <fullName evidence="1">Uncharacterized protein</fullName>
    </submittedName>
</protein>
<proteinExistence type="predicted"/>
<organism evidence="1 2">
    <name type="scientific">Leptospira weilii str. 2006001855</name>
    <dbReference type="NCBI Taxonomy" id="996804"/>
    <lineage>
        <taxon>Bacteria</taxon>
        <taxon>Pseudomonadati</taxon>
        <taxon>Spirochaetota</taxon>
        <taxon>Spirochaetia</taxon>
        <taxon>Leptospirales</taxon>
        <taxon>Leptospiraceae</taxon>
        <taxon>Leptospira</taxon>
    </lineage>
</organism>
<accession>M6FNU0</accession>